<name>A0AAU8KLC7_9ACTN</name>
<dbReference type="AlphaFoldDB" id="A0AAU8KLC7"/>
<evidence type="ECO:0000256" key="1">
    <source>
        <dbReference type="SAM" id="MobiDB-lite"/>
    </source>
</evidence>
<dbReference type="EMBL" id="CP136798">
    <property type="protein sequence ID" value="XCN15860.1"/>
    <property type="molecule type" value="Genomic_DNA"/>
</dbReference>
<protein>
    <submittedName>
        <fullName evidence="2">Iron-containing redox enzyme family protein</fullName>
    </submittedName>
</protein>
<dbReference type="SMART" id="SM01236">
    <property type="entry name" value="Haem_oxygenase_2"/>
    <property type="match status" value="1"/>
</dbReference>
<accession>A0AAU8KLC7</accession>
<gene>
    <name evidence="2" type="ORF">R1Y80_20465</name>
</gene>
<reference evidence="2" key="1">
    <citation type="submission" date="2023-10" db="EMBL/GenBank/DDBJ databases">
        <title>Complete genome sequence of Streptomyces sp. JL1001.</title>
        <authorList>
            <person name="Jiang L."/>
        </authorList>
    </citation>
    <scope>NUCLEOTIDE SEQUENCE</scope>
    <source>
        <strain evidence="2">JL1001</strain>
    </source>
</reference>
<dbReference type="RefSeq" id="WP_354597634.1">
    <property type="nucleotide sequence ID" value="NZ_CP136798.1"/>
</dbReference>
<organism evidence="2">
    <name type="scientific">Streptomyces sp. JL1001</name>
    <dbReference type="NCBI Taxonomy" id="3078227"/>
    <lineage>
        <taxon>Bacteria</taxon>
        <taxon>Bacillati</taxon>
        <taxon>Actinomycetota</taxon>
        <taxon>Actinomycetes</taxon>
        <taxon>Kitasatosporales</taxon>
        <taxon>Streptomycetaceae</taxon>
        <taxon>Streptomyces</taxon>
    </lineage>
</organism>
<dbReference type="Pfam" id="PF14518">
    <property type="entry name" value="Haem_oxygenas_2"/>
    <property type="match status" value="1"/>
</dbReference>
<dbReference type="Gene3D" id="1.20.910.10">
    <property type="entry name" value="Heme oxygenase-like"/>
    <property type="match status" value="1"/>
</dbReference>
<feature type="compositionally biased region" description="Low complexity" evidence="1">
    <location>
        <begin position="420"/>
        <end position="429"/>
    </location>
</feature>
<sequence length="748" mass="81306">MHNDATTDGATAAPSYRPGAGADAVFRRLYAHATDPEAFVPGGESLGGLRAELRRAAPGTGAHLDGLTGEAARWSSAAAERFRALGDLADHDGRRLLVRRAVLGWAPCGLVSGAWLQWLTSPGTADDPLFLRILALYASDIGVGHPGTARGSAYLELLRQLRASEYAVPPARLAGDPRVGDTAFRLPALLLLMSRRPDDFHRELVGADLCLRVVGLAPPLALARPELQADWGAIDHSAARGAGSSPTEEARAVADTLVRAGPESAARVHTGFAWALDCLRGHCSALLDELRASLDPGYDMAELMRLRAREGSVYHHEVVLEDRPLSAWLRECRDDPRPFLEVLARSRLVRPGRSGASPLVQGLVGERGPMFRVFSPDDLTVIGRWIDALPADGGPRKEAGADTAVGTPTDAGRAAGRPRPVTVPDVPTTGARQGREPKDLREAYHLLMTRAGSPELGDWCLRYVRGWLARARHRMGPQSGPLPAQWRTEGLRPWLQTQHDRHGLEFEEGADIPLPSREAVVDDAVQTAPLTLIDGSWLQGFTDYELASSDIGHSLFATYWDELGNGRPELNHPLIYRQVLKEMDVDLPPTASAEFANWPGFRDRSFELPVYWLSVGRLPRTFLPEVLGLNLAMELSGVGGAYRRAGMALREHGFSTRFVDIHNTIDNVATGHSAWAADAVDALMSGLADSPGPGGRSEVWERVRVGYRSLNPPGGYLARRAERRARLAGARWLPEKLVLPMSEERTVV</sequence>
<dbReference type="InterPro" id="IPR016084">
    <property type="entry name" value="Haem_Oase-like_multi-hlx"/>
</dbReference>
<feature type="region of interest" description="Disordered" evidence="1">
    <location>
        <begin position="392"/>
        <end position="435"/>
    </location>
</feature>
<evidence type="ECO:0000313" key="2">
    <source>
        <dbReference type="EMBL" id="XCN15860.1"/>
    </source>
</evidence>
<proteinExistence type="predicted"/>